<keyword evidence="2" id="KW-0732">Signal</keyword>
<name>A0A914I9U4_GLORO</name>
<feature type="chain" id="PRO_5038000358" evidence="2">
    <location>
        <begin position="29"/>
        <end position="238"/>
    </location>
</feature>
<reference evidence="4" key="1">
    <citation type="submission" date="2022-11" db="UniProtKB">
        <authorList>
            <consortium name="WormBaseParasite"/>
        </authorList>
    </citation>
    <scope>IDENTIFICATION</scope>
</reference>
<evidence type="ECO:0000256" key="2">
    <source>
        <dbReference type="SAM" id="SignalP"/>
    </source>
</evidence>
<protein>
    <submittedName>
        <fullName evidence="4">Uncharacterized protein</fullName>
    </submittedName>
</protein>
<dbReference type="Proteomes" id="UP000887572">
    <property type="component" value="Unplaced"/>
</dbReference>
<evidence type="ECO:0000256" key="1">
    <source>
        <dbReference type="SAM" id="Phobius"/>
    </source>
</evidence>
<keyword evidence="3" id="KW-1185">Reference proteome</keyword>
<dbReference type="WBParaSite" id="Gr19_v10_g8828.t1">
    <property type="protein sequence ID" value="Gr19_v10_g8828.t1"/>
    <property type="gene ID" value="Gr19_v10_g8828"/>
</dbReference>
<sequence length="238" mass="26433">MLIGASPPPIAVVLIPFLLLSFSVFVHCFRSNAETICPTLTAGVELRCAKACCRSLEGENQGYFCCDSDNVNVVEPAVLTADTDRHQRAERFAAVYAPGGGFQIDWSLFIIGLIVSILLSVLLSFFCCLLCNGCWLHRRRNPHMYENVGDRGDDGFYHICCGFGIPVGTVVFSTHPPQFSEGVYGPPSSLSSASRNRVRFNEDGTPKGVLKNGEQTNMYKNNSIFRYDWPMNRSLHFF</sequence>
<feature type="transmembrane region" description="Helical" evidence="1">
    <location>
        <begin position="106"/>
        <end position="131"/>
    </location>
</feature>
<keyword evidence="1" id="KW-0472">Membrane</keyword>
<evidence type="ECO:0000313" key="3">
    <source>
        <dbReference type="Proteomes" id="UP000887572"/>
    </source>
</evidence>
<proteinExistence type="predicted"/>
<feature type="signal peptide" evidence="2">
    <location>
        <begin position="1"/>
        <end position="28"/>
    </location>
</feature>
<accession>A0A914I9U4</accession>
<keyword evidence="1" id="KW-0812">Transmembrane</keyword>
<keyword evidence="1" id="KW-1133">Transmembrane helix</keyword>
<organism evidence="3 4">
    <name type="scientific">Globodera rostochiensis</name>
    <name type="common">Golden nematode worm</name>
    <name type="synonym">Heterodera rostochiensis</name>
    <dbReference type="NCBI Taxonomy" id="31243"/>
    <lineage>
        <taxon>Eukaryota</taxon>
        <taxon>Metazoa</taxon>
        <taxon>Ecdysozoa</taxon>
        <taxon>Nematoda</taxon>
        <taxon>Chromadorea</taxon>
        <taxon>Rhabditida</taxon>
        <taxon>Tylenchina</taxon>
        <taxon>Tylenchomorpha</taxon>
        <taxon>Tylenchoidea</taxon>
        <taxon>Heteroderidae</taxon>
        <taxon>Heteroderinae</taxon>
        <taxon>Globodera</taxon>
    </lineage>
</organism>
<dbReference type="AlphaFoldDB" id="A0A914I9U4"/>
<evidence type="ECO:0000313" key="4">
    <source>
        <dbReference type="WBParaSite" id="Gr19_v10_g8828.t1"/>
    </source>
</evidence>